<reference evidence="2" key="1">
    <citation type="journal article" date="2014" name="Proc. Natl. Acad. Sci. U.S.A.">
        <title>Extensive sampling of basidiomycete genomes demonstrates inadequacy of the white-rot/brown-rot paradigm for wood decay fungi.</title>
        <authorList>
            <person name="Riley R."/>
            <person name="Salamov A.A."/>
            <person name="Brown D.W."/>
            <person name="Nagy L.G."/>
            <person name="Floudas D."/>
            <person name="Held B.W."/>
            <person name="Levasseur A."/>
            <person name="Lombard V."/>
            <person name="Morin E."/>
            <person name="Otillar R."/>
            <person name="Lindquist E.A."/>
            <person name="Sun H."/>
            <person name="LaButti K.M."/>
            <person name="Schmutz J."/>
            <person name="Jabbour D."/>
            <person name="Luo H."/>
            <person name="Baker S.E."/>
            <person name="Pisabarro A.G."/>
            <person name="Walton J.D."/>
            <person name="Blanchette R.A."/>
            <person name="Henrissat B."/>
            <person name="Martin F."/>
            <person name="Cullen D."/>
            <person name="Hibbett D.S."/>
            <person name="Grigoriev I.V."/>
        </authorList>
    </citation>
    <scope>NUCLEOTIDE SEQUENCE [LARGE SCALE GENOMIC DNA]</scope>
    <source>
        <strain evidence="2">CBS 339.88</strain>
    </source>
</reference>
<protein>
    <submittedName>
        <fullName evidence="1">Uncharacterized protein</fullName>
    </submittedName>
</protein>
<dbReference type="AlphaFoldDB" id="A0A067SB68"/>
<dbReference type="HOGENOM" id="CLU_1326456_0_0_1"/>
<name>A0A067SB68_GALM3</name>
<evidence type="ECO:0000313" key="2">
    <source>
        <dbReference type="Proteomes" id="UP000027222"/>
    </source>
</evidence>
<dbReference type="EMBL" id="KL142410">
    <property type="protein sequence ID" value="KDR68116.1"/>
    <property type="molecule type" value="Genomic_DNA"/>
</dbReference>
<organism evidence="1 2">
    <name type="scientific">Galerina marginata (strain CBS 339.88)</name>
    <dbReference type="NCBI Taxonomy" id="685588"/>
    <lineage>
        <taxon>Eukaryota</taxon>
        <taxon>Fungi</taxon>
        <taxon>Dikarya</taxon>
        <taxon>Basidiomycota</taxon>
        <taxon>Agaricomycotina</taxon>
        <taxon>Agaricomycetes</taxon>
        <taxon>Agaricomycetidae</taxon>
        <taxon>Agaricales</taxon>
        <taxon>Agaricineae</taxon>
        <taxon>Strophariaceae</taxon>
        <taxon>Galerina</taxon>
    </lineage>
</organism>
<proteinExistence type="predicted"/>
<gene>
    <name evidence="1" type="ORF">GALMADRAFT_146600</name>
</gene>
<keyword evidence="2" id="KW-1185">Reference proteome</keyword>
<accession>A0A067SB68</accession>
<dbReference type="Proteomes" id="UP000027222">
    <property type="component" value="Unassembled WGS sequence"/>
</dbReference>
<evidence type="ECO:0000313" key="1">
    <source>
        <dbReference type="EMBL" id="KDR68116.1"/>
    </source>
</evidence>
<sequence>MSSETAQTPRSRTWWLYIENQNPVPVIVIAPGGSRLTLAAGATYNSYTNGVHHVAAPGTPDVTYFKVHYEDLSNMSTEQAAQQPSTNMSSQTAQTPRSRTWWLYIENQNSVPVIVITPGGSRLTLASGATYNSYTNGVHHVAAPGTPDVTYFKVHYTDLSDMRTEQGPLNGLFTVKVEMSIAIDKMNRMTIIEPFLVLMYKYKVYQN</sequence>